<dbReference type="EMBL" id="JAINUG010000089">
    <property type="protein sequence ID" value="KAJ8398579.1"/>
    <property type="molecule type" value="Genomic_DNA"/>
</dbReference>
<dbReference type="SUPFAM" id="SSF47986">
    <property type="entry name" value="DEATH domain"/>
    <property type="match status" value="1"/>
</dbReference>
<keyword evidence="10" id="KW-1185">Reference proteome</keyword>
<sequence length="302" mass="34347">MDRSNGKKMTANCVDDLWAGCAFLFLQSNDPDLLSAYKDPDRKLNLFKVIRLTLSDTAGGLDGYEILKLHDVDPRLGVEVKFVDEAVCRRFLESYSSGCVQQMFVQHASRILPGAVDLAMQTEMKAGDKILDECLDDQELCLHHIHMIQPVRLPDDEVCQLEQQLRNLVFSDRRAPHTAQPLACKQEAPSIPSNCFLFQEKVFDDRQLTPADHQRFATNVGQDWKRVGRALQRTCRALKRPAIENLAYEYERDGLYEQAYQLLNRFIQAEGKAARLGRLVSALEENKLIGLAEIMLDIPPKE</sequence>
<dbReference type="Gene3D" id="1.10.533.10">
    <property type="entry name" value="Death Domain, Fas"/>
    <property type="match status" value="1"/>
</dbReference>
<protein>
    <recommendedName>
        <fullName evidence="3">Tumor necrosis factor receptor type 1-associated DEATH domain protein</fullName>
    </recommendedName>
</protein>
<reference evidence="9" key="1">
    <citation type="journal article" date="2023" name="Science">
        <title>Genome structures resolve the early diversification of teleost fishes.</title>
        <authorList>
            <person name="Parey E."/>
            <person name="Louis A."/>
            <person name="Montfort J."/>
            <person name="Bouchez O."/>
            <person name="Roques C."/>
            <person name="Iampietro C."/>
            <person name="Lluch J."/>
            <person name="Castinel A."/>
            <person name="Donnadieu C."/>
            <person name="Desvignes T."/>
            <person name="Floi Bucao C."/>
            <person name="Jouanno E."/>
            <person name="Wen M."/>
            <person name="Mejri S."/>
            <person name="Dirks R."/>
            <person name="Jansen H."/>
            <person name="Henkel C."/>
            <person name="Chen W.J."/>
            <person name="Zahm M."/>
            <person name="Cabau C."/>
            <person name="Klopp C."/>
            <person name="Thompson A.W."/>
            <person name="Robinson-Rechavi M."/>
            <person name="Braasch I."/>
            <person name="Lecointre G."/>
            <person name="Bobe J."/>
            <person name="Postlethwait J.H."/>
            <person name="Berthelot C."/>
            <person name="Roest Crollius H."/>
            <person name="Guiguen Y."/>
        </authorList>
    </citation>
    <scope>NUCLEOTIDE SEQUENCE</scope>
    <source>
        <strain evidence="9">NC1722</strain>
    </source>
</reference>
<gene>
    <name evidence="9" type="ORF">AAFF_G00421070</name>
</gene>
<proteinExistence type="predicted"/>
<evidence type="ECO:0000256" key="7">
    <source>
        <dbReference type="ARBA" id="ARBA00023242"/>
    </source>
</evidence>
<dbReference type="GO" id="GO:0043123">
    <property type="term" value="P:positive regulation of canonical NF-kappaB signal transduction"/>
    <property type="evidence" value="ECO:0007669"/>
    <property type="project" value="InterPro"/>
</dbReference>
<organism evidence="9 10">
    <name type="scientific">Aldrovandia affinis</name>
    <dbReference type="NCBI Taxonomy" id="143900"/>
    <lineage>
        <taxon>Eukaryota</taxon>
        <taxon>Metazoa</taxon>
        <taxon>Chordata</taxon>
        <taxon>Craniata</taxon>
        <taxon>Vertebrata</taxon>
        <taxon>Euteleostomi</taxon>
        <taxon>Actinopterygii</taxon>
        <taxon>Neopterygii</taxon>
        <taxon>Teleostei</taxon>
        <taxon>Notacanthiformes</taxon>
        <taxon>Halosauridae</taxon>
        <taxon>Aldrovandia</taxon>
    </lineage>
</organism>
<keyword evidence="5" id="KW-0053">Apoptosis</keyword>
<dbReference type="Proteomes" id="UP001221898">
    <property type="component" value="Unassembled WGS sequence"/>
</dbReference>
<accession>A0AAD7WJS7</accession>
<evidence type="ECO:0000313" key="9">
    <source>
        <dbReference type="EMBL" id="KAJ8398579.1"/>
    </source>
</evidence>
<dbReference type="GO" id="GO:0005634">
    <property type="term" value="C:nucleus"/>
    <property type="evidence" value="ECO:0007669"/>
    <property type="project" value="UniProtKB-SubCell"/>
</dbReference>
<name>A0AAD7WJS7_9TELE</name>
<dbReference type="GO" id="GO:0002947">
    <property type="term" value="C:tumor necrosis factor receptor superfamily complex"/>
    <property type="evidence" value="ECO:0007669"/>
    <property type="project" value="TreeGrafter"/>
</dbReference>
<dbReference type="Gene3D" id="3.30.70.680">
    <property type="entry name" value="TRADD, N-terminal domain"/>
    <property type="match status" value="1"/>
</dbReference>
<evidence type="ECO:0000256" key="5">
    <source>
        <dbReference type="ARBA" id="ARBA00022703"/>
    </source>
</evidence>
<keyword evidence="4" id="KW-0963">Cytoplasm</keyword>
<dbReference type="InterPro" id="IPR000488">
    <property type="entry name" value="Death_dom"/>
</dbReference>
<comment type="caution">
    <text evidence="9">The sequence shown here is derived from an EMBL/GenBank/DDBJ whole genome shotgun (WGS) entry which is preliminary data.</text>
</comment>
<feature type="domain" description="Death" evidence="8">
    <location>
        <begin position="220"/>
        <end position="299"/>
    </location>
</feature>
<comment type="subcellular location">
    <subcellularLocation>
        <location evidence="2">Cytoplasm</location>
        <location evidence="2">Cytoskeleton</location>
    </subcellularLocation>
    <subcellularLocation>
        <location evidence="1">Nucleus</location>
    </subcellularLocation>
</comment>
<keyword evidence="7" id="KW-0539">Nucleus</keyword>
<evidence type="ECO:0000256" key="3">
    <source>
        <dbReference type="ARBA" id="ARBA00015474"/>
    </source>
</evidence>
<keyword evidence="6" id="KW-0206">Cytoskeleton</keyword>
<evidence type="ECO:0000256" key="6">
    <source>
        <dbReference type="ARBA" id="ARBA00023212"/>
    </source>
</evidence>
<evidence type="ECO:0000256" key="4">
    <source>
        <dbReference type="ARBA" id="ARBA00022490"/>
    </source>
</evidence>
<dbReference type="GO" id="GO:0097191">
    <property type="term" value="P:extrinsic apoptotic signaling pathway"/>
    <property type="evidence" value="ECO:0007669"/>
    <property type="project" value="TreeGrafter"/>
</dbReference>
<evidence type="ECO:0000256" key="1">
    <source>
        <dbReference type="ARBA" id="ARBA00004123"/>
    </source>
</evidence>
<dbReference type="Pfam" id="PF00531">
    <property type="entry name" value="Death"/>
    <property type="match status" value="1"/>
</dbReference>
<dbReference type="GO" id="GO:0005068">
    <property type="term" value="F:transmembrane receptor protein tyrosine kinase adaptor activity"/>
    <property type="evidence" value="ECO:0007669"/>
    <property type="project" value="TreeGrafter"/>
</dbReference>
<evidence type="ECO:0000259" key="8">
    <source>
        <dbReference type="PROSITE" id="PS50017"/>
    </source>
</evidence>
<evidence type="ECO:0000256" key="2">
    <source>
        <dbReference type="ARBA" id="ARBA00004245"/>
    </source>
</evidence>
<dbReference type="SMART" id="SM00005">
    <property type="entry name" value="DEATH"/>
    <property type="match status" value="1"/>
</dbReference>
<dbReference type="Pfam" id="PF09034">
    <property type="entry name" value="TRADD_N"/>
    <property type="match status" value="1"/>
</dbReference>
<dbReference type="InterPro" id="IPR009095">
    <property type="entry name" value="TRADD_N"/>
</dbReference>
<dbReference type="GO" id="GO:0005856">
    <property type="term" value="C:cytoskeleton"/>
    <property type="evidence" value="ECO:0007669"/>
    <property type="project" value="UniProtKB-SubCell"/>
</dbReference>
<dbReference type="PROSITE" id="PS50017">
    <property type="entry name" value="DEATH_DOMAIN"/>
    <property type="match status" value="1"/>
</dbReference>
<dbReference type="InterPro" id="IPR035712">
    <property type="entry name" value="TRADD"/>
</dbReference>
<dbReference type="PANTHER" id="PTHR14913">
    <property type="entry name" value="TUMOR NECROSIS FACTOR RECEPTOR TYPE 1-ASSOCIATED DEATH DOMAIN PROTEIN"/>
    <property type="match status" value="1"/>
</dbReference>
<dbReference type="PANTHER" id="PTHR14913:SF0">
    <property type="entry name" value="TUMOR NECROSIS FACTOR RECEPTOR TYPE 1-ASSOCIATED DEATH DOMAIN PROTEIN"/>
    <property type="match status" value="1"/>
</dbReference>
<dbReference type="InterPro" id="IPR036729">
    <property type="entry name" value="TRADD_N_sf"/>
</dbReference>
<dbReference type="SUPFAM" id="SSF55044">
    <property type="entry name" value="TRADD, N-terminal domain"/>
    <property type="match status" value="1"/>
</dbReference>
<evidence type="ECO:0000313" key="10">
    <source>
        <dbReference type="Proteomes" id="UP001221898"/>
    </source>
</evidence>
<dbReference type="AlphaFoldDB" id="A0AAD7WJS7"/>
<dbReference type="InterPro" id="IPR011029">
    <property type="entry name" value="DEATH-like_dom_sf"/>
</dbReference>